<dbReference type="AlphaFoldDB" id="A0A6A5C006"/>
<dbReference type="Proteomes" id="UP000444721">
    <property type="component" value="Unassembled WGS sequence"/>
</dbReference>
<dbReference type="RefSeq" id="XP_044568456.1">
    <property type="nucleotide sequence ID" value="XM_044711426.1"/>
</dbReference>
<proteinExistence type="predicted"/>
<organism evidence="2 3">
    <name type="scientific">Naegleria fowleri</name>
    <name type="common">Brain eating amoeba</name>
    <dbReference type="NCBI Taxonomy" id="5763"/>
    <lineage>
        <taxon>Eukaryota</taxon>
        <taxon>Discoba</taxon>
        <taxon>Heterolobosea</taxon>
        <taxon>Tetramitia</taxon>
        <taxon>Eutetramitia</taxon>
        <taxon>Vahlkampfiidae</taxon>
        <taxon>Naegleria</taxon>
    </lineage>
</organism>
<comment type="caution">
    <text evidence="2">The sequence shown here is derived from an EMBL/GenBank/DDBJ whole genome shotgun (WGS) entry which is preliminary data.</text>
</comment>
<gene>
    <name evidence="2" type="ORF">FDP41_007658</name>
</gene>
<dbReference type="VEuPathDB" id="AmoebaDB:NF0016260"/>
<accession>A0A6A5C006</accession>
<dbReference type="Gene3D" id="3.90.70.10">
    <property type="entry name" value="Cysteine proteinases"/>
    <property type="match status" value="1"/>
</dbReference>
<dbReference type="OrthoDB" id="15857at2759"/>
<evidence type="ECO:0000256" key="1">
    <source>
        <dbReference type="SAM" id="MobiDB-lite"/>
    </source>
</evidence>
<protein>
    <recommendedName>
        <fullName evidence="4">Peptidase C39-like domain-containing protein</fullName>
    </recommendedName>
</protein>
<name>A0A6A5C006_NAEFO</name>
<feature type="compositionally biased region" description="Low complexity" evidence="1">
    <location>
        <begin position="1"/>
        <end position="45"/>
    </location>
</feature>
<dbReference type="OMA" id="MWKHAEP"/>
<dbReference type="VEuPathDB" id="AmoebaDB:NfTy_006830"/>
<dbReference type="GeneID" id="68114876"/>
<dbReference type="EMBL" id="VFQX01000004">
    <property type="protein sequence ID" value="KAF0983743.1"/>
    <property type="molecule type" value="Genomic_DNA"/>
</dbReference>
<evidence type="ECO:0000313" key="2">
    <source>
        <dbReference type="EMBL" id="KAF0983743.1"/>
    </source>
</evidence>
<reference evidence="2 3" key="1">
    <citation type="journal article" date="2019" name="Sci. Rep.">
        <title>Nanopore sequencing improves the draft genome of the human pathogenic amoeba Naegleria fowleri.</title>
        <authorList>
            <person name="Liechti N."/>
            <person name="Schurch N."/>
            <person name="Bruggmann R."/>
            <person name="Wittwer M."/>
        </authorList>
    </citation>
    <scope>NUCLEOTIDE SEQUENCE [LARGE SCALE GENOMIC DNA]</scope>
    <source>
        <strain evidence="2 3">ATCC 30894</strain>
    </source>
</reference>
<dbReference type="VEuPathDB" id="AmoebaDB:FDP41_007658"/>
<evidence type="ECO:0008006" key="4">
    <source>
        <dbReference type="Google" id="ProtNLM"/>
    </source>
</evidence>
<sequence length="423" mass="47232">MNLHLSRPSTNPTTRRSDPSSSSSSSSTTTLTTTTTPTPKYTTKTQQRQQYIIHQVPYLDQITDYSCGDASLNMVLSYYYQEKIIDQRSIIDVARTSNHTGTLSLDVVRSARFSPLSSTPTSQVYIQFPEVAPTSGWFNSKFANQSQASVPVNLFEHSGLVTLYYPDRNTLLPCEVARNDTSTPCWVDHLVNEFLKNNIPVICLMNFKVDSGGHYRVAVGYEFEKDVTSGKEVITGIIMLDPWDRNNNPTRVTYGVDLFCKMWKHAEPNDDKTCFKPYFGVAAFPLSISVTENSKTSFNIKVKYPCVFPPNNSDGKQNYNSPNLPLTTTIQHLSMEISALSKPNSNGKANVMFTESIPLTNTFTACDSHMLSNNLPTNGADSIRIVARGMVCDTVLPTEYDTNVWSPSYKYCDYIGGAIIHKL</sequence>
<keyword evidence="3" id="KW-1185">Reference proteome</keyword>
<evidence type="ECO:0000313" key="3">
    <source>
        <dbReference type="Proteomes" id="UP000444721"/>
    </source>
</evidence>
<feature type="region of interest" description="Disordered" evidence="1">
    <location>
        <begin position="1"/>
        <end position="46"/>
    </location>
</feature>